<proteinExistence type="predicted"/>
<reference evidence="1 2" key="1">
    <citation type="submission" date="2021-03" db="EMBL/GenBank/DDBJ databases">
        <title>novel species in genus Cellulomonas.</title>
        <authorList>
            <person name="Zhang G."/>
        </authorList>
    </citation>
    <scope>NUCLEOTIDE SEQUENCE [LARGE SCALE GENOMIC DNA]</scope>
    <source>
        <strain evidence="2">zg-ZUI188</strain>
    </source>
</reference>
<dbReference type="RefSeq" id="WP_208212410.1">
    <property type="nucleotide sequence ID" value="NZ_CP074404.1"/>
</dbReference>
<name>A0ABS3SCH4_9CELL</name>
<accession>A0ABS3SCH4</accession>
<dbReference type="Proteomes" id="UP000678317">
    <property type="component" value="Unassembled WGS sequence"/>
</dbReference>
<evidence type="ECO:0000313" key="1">
    <source>
        <dbReference type="EMBL" id="MBO3083446.1"/>
    </source>
</evidence>
<sequence length="75" mass="7658">MNTFIRRSVRTMRVTGGLATLALELAGAAAAVALVVVSVASSPVSTARTAHRPAVATRSPTLMMVPTQRSAPPGT</sequence>
<keyword evidence="2" id="KW-1185">Reference proteome</keyword>
<protein>
    <recommendedName>
        <fullName evidence="3">Secreted protein</fullName>
    </recommendedName>
</protein>
<comment type="caution">
    <text evidence="1">The sequence shown here is derived from an EMBL/GenBank/DDBJ whole genome shotgun (WGS) entry which is preliminary data.</text>
</comment>
<evidence type="ECO:0008006" key="3">
    <source>
        <dbReference type="Google" id="ProtNLM"/>
    </source>
</evidence>
<organism evidence="1 2">
    <name type="scientific">Cellulomonas fengjieae</name>
    <dbReference type="NCBI Taxonomy" id="2819978"/>
    <lineage>
        <taxon>Bacteria</taxon>
        <taxon>Bacillati</taxon>
        <taxon>Actinomycetota</taxon>
        <taxon>Actinomycetes</taxon>
        <taxon>Micrococcales</taxon>
        <taxon>Cellulomonadaceae</taxon>
        <taxon>Cellulomonas</taxon>
    </lineage>
</organism>
<evidence type="ECO:0000313" key="2">
    <source>
        <dbReference type="Proteomes" id="UP000678317"/>
    </source>
</evidence>
<dbReference type="EMBL" id="JAGFBM010000001">
    <property type="protein sequence ID" value="MBO3083446.1"/>
    <property type="molecule type" value="Genomic_DNA"/>
</dbReference>
<gene>
    <name evidence="1" type="ORF">J4035_02240</name>
</gene>